<protein>
    <submittedName>
        <fullName evidence="1">Uncharacterized protein</fullName>
    </submittedName>
</protein>
<dbReference type="RefSeq" id="WP_185054164.1">
    <property type="nucleotide sequence ID" value="NZ_BAABIX010000012.1"/>
</dbReference>
<evidence type="ECO:0000313" key="1">
    <source>
        <dbReference type="EMBL" id="MBB5137227.1"/>
    </source>
</evidence>
<evidence type="ECO:0000313" key="2">
    <source>
        <dbReference type="Proteomes" id="UP000578449"/>
    </source>
</evidence>
<dbReference type="Proteomes" id="UP000578449">
    <property type="component" value="Unassembled WGS sequence"/>
</dbReference>
<organism evidence="1 2">
    <name type="scientific">Thermocatellispora tengchongensis</name>
    <dbReference type="NCBI Taxonomy" id="1073253"/>
    <lineage>
        <taxon>Bacteria</taxon>
        <taxon>Bacillati</taxon>
        <taxon>Actinomycetota</taxon>
        <taxon>Actinomycetes</taxon>
        <taxon>Streptosporangiales</taxon>
        <taxon>Streptosporangiaceae</taxon>
        <taxon>Thermocatellispora</taxon>
    </lineage>
</organism>
<sequence>MSEASRARDPRLIDSTTRLVEFLRNLASARRTPVLDVDRHGQVLWLANLPEAITPHAEAGLGEVLLSFDHVRPTSPPPPPTELDGWLDHREVADPEQAAPELSETGPGRIEEIHEDGTTSWRPETVDDRPEVVKAYGEWLPTWQAWAEQERNAPGNGAGTVTSTPSPTTCPRWMTNGSWCWPPGC</sequence>
<accession>A0A840PJF8</accession>
<dbReference type="AlphaFoldDB" id="A0A840PJF8"/>
<dbReference type="EMBL" id="JACHGN010000017">
    <property type="protein sequence ID" value="MBB5137227.1"/>
    <property type="molecule type" value="Genomic_DNA"/>
</dbReference>
<keyword evidence="2" id="KW-1185">Reference proteome</keyword>
<gene>
    <name evidence="1" type="ORF">HNP84_006979</name>
</gene>
<comment type="caution">
    <text evidence="1">The sequence shown here is derived from an EMBL/GenBank/DDBJ whole genome shotgun (WGS) entry which is preliminary data.</text>
</comment>
<reference evidence="1 2" key="1">
    <citation type="submission" date="2020-08" db="EMBL/GenBank/DDBJ databases">
        <title>Genomic Encyclopedia of Type Strains, Phase IV (KMG-IV): sequencing the most valuable type-strain genomes for metagenomic binning, comparative biology and taxonomic classification.</title>
        <authorList>
            <person name="Goeker M."/>
        </authorList>
    </citation>
    <scope>NUCLEOTIDE SEQUENCE [LARGE SCALE GENOMIC DNA]</scope>
    <source>
        <strain evidence="1 2">DSM 45615</strain>
    </source>
</reference>
<proteinExistence type="predicted"/>
<name>A0A840PJF8_9ACTN</name>